<dbReference type="InterPro" id="IPR036610">
    <property type="entry name" value="PEBP-like_sf"/>
</dbReference>
<keyword evidence="2" id="KW-1185">Reference proteome</keyword>
<organism evidence="1 2">
    <name type="scientific">Olivibacter ginsenosidimutans</name>
    <dbReference type="NCBI Taxonomy" id="1176537"/>
    <lineage>
        <taxon>Bacteria</taxon>
        <taxon>Pseudomonadati</taxon>
        <taxon>Bacteroidota</taxon>
        <taxon>Sphingobacteriia</taxon>
        <taxon>Sphingobacteriales</taxon>
        <taxon>Sphingobacteriaceae</taxon>
        <taxon>Olivibacter</taxon>
    </lineage>
</organism>
<dbReference type="InterPro" id="IPR008914">
    <property type="entry name" value="PEBP"/>
</dbReference>
<dbReference type="Pfam" id="PF01161">
    <property type="entry name" value="PBP"/>
    <property type="match status" value="1"/>
</dbReference>
<comment type="caution">
    <text evidence="1">The sequence shown here is derived from an EMBL/GenBank/DDBJ whole genome shotgun (WGS) entry which is preliminary data.</text>
</comment>
<dbReference type="Gene3D" id="3.90.280.10">
    <property type="entry name" value="PEBP-like"/>
    <property type="match status" value="1"/>
</dbReference>
<sequence>MKLRSIFEQQEEIPIKYTCLGQNISPHLHIESVPEQTQSFVLLIEDVDAEPIPWRHWHVFNIPASTTSIQEGQVPQGGVEGLCNNHTFGYEGPCPKYFKGTHHYRFRLYAVDTLLALPPASEPEEVLQQMDGHVLAVAELMGTCTSDK</sequence>
<proteinExistence type="predicted"/>
<dbReference type="SUPFAM" id="SSF49777">
    <property type="entry name" value="PEBP-like"/>
    <property type="match status" value="1"/>
</dbReference>
<evidence type="ECO:0000313" key="2">
    <source>
        <dbReference type="Proteomes" id="UP001501411"/>
    </source>
</evidence>
<dbReference type="PANTHER" id="PTHR30289:SF1">
    <property type="entry name" value="PEBP (PHOSPHATIDYLETHANOLAMINE-BINDING PROTEIN) FAMILY PROTEIN"/>
    <property type="match status" value="1"/>
</dbReference>
<dbReference type="NCBIfam" id="TIGR00481">
    <property type="entry name" value="YbhB/YbcL family Raf kinase inhibitor-like protein"/>
    <property type="match status" value="1"/>
</dbReference>
<keyword evidence="1" id="KW-0649">Protein kinase inhibitor</keyword>
<protein>
    <submittedName>
        <fullName evidence="1">YbhB/YbcL family Raf kinase inhibitor-like protein</fullName>
    </submittedName>
</protein>
<evidence type="ECO:0000313" key="1">
    <source>
        <dbReference type="EMBL" id="GAA4778910.1"/>
    </source>
</evidence>
<name>A0ABP9ACV5_9SPHI</name>
<reference evidence="2" key="1">
    <citation type="journal article" date="2019" name="Int. J. Syst. Evol. Microbiol.">
        <title>The Global Catalogue of Microorganisms (GCM) 10K type strain sequencing project: providing services to taxonomists for standard genome sequencing and annotation.</title>
        <authorList>
            <consortium name="The Broad Institute Genomics Platform"/>
            <consortium name="The Broad Institute Genome Sequencing Center for Infectious Disease"/>
            <person name="Wu L."/>
            <person name="Ma J."/>
        </authorList>
    </citation>
    <scope>NUCLEOTIDE SEQUENCE [LARGE SCALE GENOMIC DNA]</scope>
    <source>
        <strain evidence="2">JCM 18200</strain>
    </source>
</reference>
<dbReference type="GO" id="GO:0004860">
    <property type="term" value="F:protein kinase inhibitor activity"/>
    <property type="evidence" value="ECO:0007669"/>
    <property type="project" value="UniProtKB-KW"/>
</dbReference>
<dbReference type="InterPro" id="IPR005247">
    <property type="entry name" value="YbhB_YbcL/LppC-like"/>
</dbReference>
<accession>A0ABP9ACV5</accession>
<dbReference type="EMBL" id="BAABIQ010000002">
    <property type="protein sequence ID" value="GAA4778910.1"/>
    <property type="molecule type" value="Genomic_DNA"/>
</dbReference>
<dbReference type="CDD" id="cd00865">
    <property type="entry name" value="PEBP_bact_arch"/>
    <property type="match status" value="1"/>
</dbReference>
<gene>
    <name evidence="1" type="ORF">GCM10023231_01910</name>
</gene>
<dbReference type="Proteomes" id="UP001501411">
    <property type="component" value="Unassembled WGS sequence"/>
</dbReference>
<dbReference type="RefSeq" id="WP_345229808.1">
    <property type="nucleotide sequence ID" value="NZ_BAABIQ010000002.1"/>
</dbReference>
<dbReference type="PANTHER" id="PTHR30289">
    <property type="entry name" value="UNCHARACTERIZED PROTEIN YBCL-RELATED"/>
    <property type="match status" value="1"/>
</dbReference>